<keyword evidence="3" id="KW-0276">Fatty acid metabolism</keyword>
<dbReference type="InterPro" id="IPR014748">
    <property type="entry name" value="Enoyl-CoA_hydra_C"/>
</dbReference>
<organism evidence="7">
    <name type="scientific">Caulobacter sp. (strain K31)</name>
    <dbReference type="NCBI Taxonomy" id="366602"/>
    <lineage>
        <taxon>Bacteria</taxon>
        <taxon>Pseudomonadati</taxon>
        <taxon>Pseudomonadota</taxon>
        <taxon>Alphaproteobacteria</taxon>
        <taxon>Caulobacterales</taxon>
        <taxon>Caulobacteraceae</taxon>
        <taxon>Caulobacter</taxon>
    </lineage>
</organism>
<evidence type="ECO:0000256" key="4">
    <source>
        <dbReference type="ARBA" id="ARBA00023098"/>
    </source>
</evidence>
<dbReference type="InterPro" id="IPR029045">
    <property type="entry name" value="ClpP/crotonase-like_dom_sf"/>
</dbReference>
<dbReference type="InterPro" id="IPR045002">
    <property type="entry name" value="Ech1-like"/>
</dbReference>
<dbReference type="AlphaFoldDB" id="B0T486"/>
<proteinExistence type="inferred from homology"/>
<dbReference type="SUPFAM" id="SSF52096">
    <property type="entry name" value="ClpP/crotonase"/>
    <property type="match status" value="1"/>
</dbReference>
<name>B0T486_CAUSK</name>
<dbReference type="GO" id="GO:0016853">
    <property type="term" value="F:isomerase activity"/>
    <property type="evidence" value="ECO:0007669"/>
    <property type="project" value="UniProtKB-KW"/>
</dbReference>
<dbReference type="UniPathway" id="UPA00659"/>
<evidence type="ECO:0000256" key="5">
    <source>
        <dbReference type="ARBA" id="ARBA00023235"/>
    </source>
</evidence>
<comment type="pathway">
    <text evidence="1">Lipid metabolism; fatty acid beta-oxidation.</text>
</comment>
<dbReference type="HOGENOM" id="CLU_009834_7_0_5"/>
<reference evidence="7" key="1">
    <citation type="submission" date="2008-01" db="EMBL/GenBank/DDBJ databases">
        <title>Complete sequence of chromosome of Caulobacter sp. K31.</title>
        <authorList>
            <consortium name="US DOE Joint Genome Institute"/>
            <person name="Copeland A."/>
            <person name="Lucas S."/>
            <person name="Lapidus A."/>
            <person name="Barry K."/>
            <person name="Glavina del Rio T."/>
            <person name="Dalin E."/>
            <person name="Tice H."/>
            <person name="Pitluck S."/>
            <person name="Bruce D."/>
            <person name="Goodwin L."/>
            <person name="Thompson L.S."/>
            <person name="Brettin T."/>
            <person name="Detter J.C."/>
            <person name="Han C."/>
            <person name="Schmutz J."/>
            <person name="Larimer F."/>
            <person name="Land M."/>
            <person name="Hauser L."/>
            <person name="Kyrpides N."/>
            <person name="Kim E."/>
            <person name="Stephens C."/>
            <person name="Richardson P."/>
        </authorList>
    </citation>
    <scope>NUCLEOTIDE SEQUENCE [LARGE SCALE GENOMIC DNA]</scope>
    <source>
        <strain evidence="7">K31</strain>
    </source>
</reference>
<dbReference type="InterPro" id="IPR001753">
    <property type="entry name" value="Enoyl-CoA_hydra/iso"/>
</dbReference>
<dbReference type="CDD" id="cd06558">
    <property type="entry name" value="crotonase-like"/>
    <property type="match status" value="1"/>
</dbReference>
<dbReference type="STRING" id="366602.Caul_0249"/>
<gene>
    <name evidence="7" type="ordered locus">Caul_0249</name>
</gene>
<protein>
    <submittedName>
        <fullName evidence="7">Enoyl-CoA hydratase/isomerase</fullName>
    </submittedName>
</protein>
<dbReference type="eggNOG" id="COG1024">
    <property type="taxonomic scope" value="Bacteria"/>
</dbReference>
<comment type="similarity">
    <text evidence="2 6">Belongs to the enoyl-CoA hydratase/isomerase family.</text>
</comment>
<dbReference type="FunFam" id="1.10.12.10:FF:000004">
    <property type="entry name" value="Delta3,5-delta2,4-dienoyl-CoA isomerase"/>
    <property type="match status" value="1"/>
</dbReference>
<evidence type="ECO:0000313" key="7">
    <source>
        <dbReference type="EMBL" id="ABZ69386.1"/>
    </source>
</evidence>
<dbReference type="Gene3D" id="1.10.12.10">
    <property type="entry name" value="Lyase 2-enoyl-coa Hydratase, Chain A, domain 2"/>
    <property type="match status" value="1"/>
</dbReference>
<sequence>MSAQDRPDYSCFDLEIEAGVAHLRLKRPEALNTMTRAFWNELPAIIRDIDDNARARCIVISSTGKHFCAGMDLSVFTDGEGVTGGEPADRYVAAESFRRHVHHLQDTFTCLDEARMPVIAAIQGGCIGGAVDFTSACDIRYASSDAFFTIHEINIGMTADVGTFPRLCKLIPEGWVRELAYTGRRLPAQRAREIGLVNAVFDTHEAVVAHALETAREIASKSPLAVAGSKVMINYARDHSIKDGLDYIATWQTGMFSPPHMLEAFQAKAQGREPIYPDLAPLKKRM</sequence>
<dbReference type="OrthoDB" id="9795613at2"/>
<keyword evidence="5 7" id="KW-0413">Isomerase</keyword>
<evidence type="ECO:0000256" key="3">
    <source>
        <dbReference type="ARBA" id="ARBA00022832"/>
    </source>
</evidence>
<dbReference type="InterPro" id="IPR018376">
    <property type="entry name" value="Enoyl-CoA_hyd/isom_CS"/>
</dbReference>
<evidence type="ECO:0000256" key="2">
    <source>
        <dbReference type="ARBA" id="ARBA00005254"/>
    </source>
</evidence>
<evidence type="ECO:0000256" key="1">
    <source>
        <dbReference type="ARBA" id="ARBA00005005"/>
    </source>
</evidence>
<dbReference type="EMBL" id="CP000927">
    <property type="protein sequence ID" value="ABZ69386.1"/>
    <property type="molecule type" value="Genomic_DNA"/>
</dbReference>
<evidence type="ECO:0000256" key="6">
    <source>
        <dbReference type="RuleBase" id="RU003707"/>
    </source>
</evidence>
<keyword evidence="4" id="KW-0443">Lipid metabolism</keyword>
<dbReference type="KEGG" id="cak:Caul_0249"/>
<accession>B0T486</accession>
<dbReference type="PROSITE" id="PS00166">
    <property type="entry name" value="ENOYL_COA_HYDRATASE"/>
    <property type="match status" value="1"/>
</dbReference>
<dbReference type="PANTHER" id="PTHR43149">
    <property type="entry name" value="ENOYL-COA HYDRATASE"/>
    <property type="match status" value="1"/>
</dbReference>
<dbReference type="Gene3D" id="3.90.226.10">
    <property type="entry name" value="2-enoyl-CoA Hydratase, Chain A, domain 1"/>
    <property type="match status" value="1"/>
</dbReference>
<dbReference type="NCBIfam" id="NF004794">
    <property type="entry name" value="PRK06142.1"/>
    <property type="match status" value="1"/>
</dbReference>
<dbReference type="GO" id="GO:0006635">
    <property type="term" value="P:fatty acid beta-oxidation"/>
    <property type="evidence" value="ECO:0007669"/>
    <property type="project" value="UniProtKB-UniPathway"/>
</dbReference>
<dbReference type="Pfam" id="PF00378">
    <property type="entry name" value="ECH_1"/>
    <property type="match status" value="1"/>
</dbReference>